<dbReference type="GO" id="GO:0009897">
    <property type="term" value="C:external side of plasma membrane"/>
    <property type="evidence" value="ECO:0007669"/>
    <property type="project" value="TreeGrafter"/>
</dbReference>
<dbReference type="PANTHER" id="PTHR11409">
    <property type="entry name" value="ADENOSINE DEAMINASE"/>
    <property type="match status" value="1"/>
</dbReference>
<evidence type="ECO:0000256" key="2">
    <source>
        <dbReference type="ARBA" id="ARBA00006676"/>
    </source>
</evidence>
<dbReference type="OrthoDB" id="9779574at2"/>
<sequence>MMSLMHRLPKIELHCHLDGSVRPATAAEIAEEEGIELNCSDLRELTERMTVSPSCTSLVEYIQRFELPLQLMQTRKALTRIAYETAEDAALDNVRYLEMRFAPQLHTRGGLTVDEIIGAVSEGLSAAEEKYGHCVRMILICMRHHGQIDNEVVVRAASRSKELGVVGVDLAGDEAGHPNELHTEVFELADRLGLPITIHAGEAAGACSIRSAVEKLRARRIGHGVRLREDAELTQVIRERRIPLELCVISNVQTKAVSSMENHPIRDYLDQGLLVTVNTDNPTVSGTNLTREYENLARRFRFSEKEIRRVAQNAIEAAFVDEERKEQLRERFEREWRELGLLAVES</sequence>
<comment type="cofactor">
    <cofactor evidence="1">
        <name>Zn(2+)</name>
        <dbReference type="ChEBI" id="CHEBI:29105"/>
    </cofactor>
</comment>
<dbReference type="GO" id="GO:0043103">
    <property type="term" value="P:hypoxanthine salvage"/>
    <property type="evidence" value="ECO:0007669"/>
    <property type="project" value="TreeGrafter"/>
</dbReference>
<gene>
    <name evidence="8" type="primary">add</name>
    <name evidence="8" type="ORF">CGZ75_01250</name>
</gene>
<evidence type="ECO:0000256" key="6">
    <source>
        <dbReference type="ARBA" id="ARBA00022833"/>
    </source>
</evidence>
<dbReference type="GO" id="GO:0006154">
    <property type="term" value="P:adenosine catabolic process"/>
    <property type="evidence" value="ECO:0007669"/>
    <property type="project" value="TreeGrafter"/>
</dbReference>
<dbReference type="SUPFAM" id="SSF51556">
    <property type="entry name" value="Metallo-dependent hydrolases"/>
    <property type="match status" value="1"/>
</dbReference>
<organism evidence="8 9">
    <name type="scientific">Paenibacillus herberti</name>
    <dbReference type="NCBI Taxonomy" id="1619309"/>
    <lineage>
        <taxon>Bacteria</taxon>
        <taxon>Bacillati</taxon>
        <taxon>Bacillota</taxon>
        <taxon>Bacilli</taxon>
        <taxon>Bacillales</taxon>
        <taxon>Paenibacillaceae</taxon>
        <taxon>Paenibacillus</taxon>
    </lineage>
</organism>
<keyword evidence="5" id="KW-0378">Hydrolase</keyword>
<feature type="domain" description="Adenosine deaminase" evidence="7">
    <location>
        <begin position="9"/>
        <end position="332"/>
    </location>
</feature>
<dbReference type="EC" id="3.5.4.4" evidence="3"/>
<evidence type="ECO:0000313" key="9">
    <source>
        <dbReference type="Proteomes" id="UP000215145"/>
    </source>
</evidence>
<dbReference type="Proteomes" id="UP000215145">
    <property type="component" value="Unassembled WGS sequence"/>
</dbReference>
<keyword evidence="4" id="KW-0479">Metal-binding</keyword>
<dbReference type="RefSeq" id="WP_089522415.1">
    <property type="nucleotide sequence ID" value="NZ_NMUQ01000001.1"/>
</dbReference>
<dbReference type="GO" id="GO:0004000">
    <property type="term" value="F:adenosine deaminase activity"/>
    <property type="evidence" value="ECO:0007669"/>
    <property type="project" value="TreeGrafter"/>
</dbReference>
<comment type="caution">
    <text evidence="8">The sequence shown here is derived from an EMBL/GenBank/DDBJ whole genome shotgun (WGS) entry which is preliminary data.</text>
</comment>
<dbReference type="GO" id="GO:0046872">
    <property type="term" value="F:metal ion binding"/>
    <property type="evidence" value="ECO:0007669"/>
    <property type="project" value="UniProtKB-KW"/>
</dbReference>
<evidence type="ECO:0000256" key="4">
    <source>
        <dbReference type="ARBA" id="ARBA00022723"/>
    </source>
</evidence>
<protein>
    <recommendedName>
        <fullName evidence="3">adenosine deaminase</fullName>
        <ecNumber evidence="3">3.5.4.4</ecNumber>
    </recommendedName>
</protein>
<accession>A0A229NZL8</accession>
<dbReference type="GO" id="GO:0060169">
    <property type="term" value="P:negative regulation of adenosine receptor signaling pathway"/>
    <property type="evidence" value="ECO:0007669"/>
    <property type="project" value="TreeGrafter"/>
</dbReference>
<dbReference type="InterPro" id="IPR006330">
    <property type="entry name" value="Ado/ade_deaminase"/>
</dbReference>
<dbReference type="Gene3D" id="3.20.20.140">
    <property type="entry name" value="Metal-dependent hydrolases"/>
    <property type="match status" value="1"/>
</dbReference>
<dbReference type="PANTHER" id="PTHR11409:SF43">
    <property type="entry name" value="ADENOSINE DEAMINASE"/>
    <property type="match status" value="1"/>
</dbReference>
<evidence type="ECO:0000256" key="3">
    <source>
        <dbReference type="ARBA" id="ARBA00012784"/>
    </source>
</evidence>
<evidence type="ECO:0000313" key="8">
    <source>
        <dbReference type="EMBL" id="OXM15403.1"/>
    </source>
</evidence>
<dbReference type="InterPro" id="IPR001365">
    <property type="entry name" value="A_deaminase_dom"/>
</dbReference>
<evidence type="ECO:0000259" key="7">
    <source>
        <dbReference type="Pfam" id="PF00962"/>
    </source>
</evidence>
<proteinExistence type="inferred from homology"/>
<keyword evidence="9" id="KW-1185">Reference proteome</keyword>
<dbReference type="GO" id="GO:0046103">
    <property type="term" value="P:inosine biosynthetic process"/>
    <property type="evidence" value="ECO:0007669"/>
    <property type="project" value="TreeGrafter"/>
</dbReference>
<dbReference type="AlphaFoldDB" id="A0A229NZL8"/>
<dbReference type="Pfam" id="PF00962">
    <property type="entry name" value="A_deaminase"/>
    <property type="match status" value="1"/>
</dbReference>
<comment type="similarity">
    <text evidence="2">Belongs to the metallo-dependent hydrolases superfamily. Adenosine and AMP deaminases family.</text>
</comment>
<dbReference type="CDD" id="cd01320">
    <property type="entry name" value="ADA"/>
    <property type="match status" value="1"/>
</dbReference>
<evidence type="ECO:0000256" key="1">
    <source>
        <dbReference type="ARBA" id="ARBA00001947"/>
    </source>
</evidence>
<keyword evidence="6" id="KW-0862">Zinc</keyword>
<dbReference type="InterPro" id="IPR032466">
    <property type="entry name" value="Metal_Hydrolase"/>
</dbReference>
<dbReference type="EMBL" id="NMUQ01000001">
    <property type="protein sequence ID" value="OXM15403.1"/>
    <property type="molecule type" value="Genomic_DNA"/>
</dbReference>
<evidence type="ECO:0000256" key="5">
    <source>
        <dbReference type="ARBA" id="ARBA00022801"/>
    </source>
</evidence>
<dbReference type="GO" id="GO:0005829">
    <property type="term" value="C:cytosol"/>
    <property type="evidence" value="ECO:0007669"/>
    <property type="project" value="TreeGrafter"/>
</dbReference>
<dbReference type="NCBIfam" id="TIGR01430">
    <property type="entry name" value="aden_deam"/>
    <property type="match status" value="1"/>
</dbReference>
<name>A0A229NZL8_9BACL</name>
<reference evidence="8 9" key="1">
    <citation type="submission" date="2017-07" db="EMBL/GenBank/DDBJ databases">
        <title>Paenibacillus herberti R33 genome sequencing and assembly.</title>
        <authorList>
            <person name="Su W."/>
        </authorList>
    </citation>
    <scope>NUCLEOTIDE SEQUENCE [LARGE SCALE GENOMIC DNA]</scope>
    <source>
        <strain evidence="8 9">R33</strain>
    </source>
</reference>